<dbReference type="SUPFAM" id="SSF51182">
    <property type="entry name" value="RmlC-like cupins"/>
    <property type="match status" value="2"/>
</dbReference>
<protein>
    <submittedName>
        <fullName evidence="2">Unannotated protein</fullName>
    </submittedName>
</protein>
<organism evidence="2">
    <name type="scientific">freshwater metagenome</name>
    <dbReference type="NCBI Taxonomy" id="449393"/>
    <lineage>
        <taxon>unclassified sequences</taxon>
        <taxon>metagenomes</taxon>
        <taxon>ecological metagenomes</taxon>
    </lineage>
</organism>
<feature type="domain" description="Cupin type-2" evidence="1">
    <location>
        <begin position="304"/>
        <end position="359"/>
    </location>
</feature>
<accession>A0A6J6S480</accession>
<dbReference type="PANTHER" id="PTHR36156">
    <property type="entry name" value="SLR2101 PROTEIN"/>
    <property type="match status" value="1"/>
</dbReference>
<name>A0A6J6S480_9ZZZZ</name>
<dbReference type="AlphaFoldDB" id="A0A6J6S480"/>
<dbReference type="Gene3D" id="2.20.70.150">
    <property type="match status" value="1"/>
</dbReference>
<dbReference type="InterPro" id="IPR014710">
    <property type="entry name" value="RmlC-like_jellyroll"/>
</dbReference>
<dbReference type="CDD" id="cd02231">
    <property type="entry name" value="cupin_BLL6423-like"/>
    <property type="match status" value="2"/>
</dbReference>
<gene>
    <name evidence="2" type="ORF">UFOPK2754_00376</name>
    <name evidence="3" type="ORF">UFOPK3543_00066</name>
</gene>
<dbReference type="EMBL" id="CAEZYR010000008">
    <property type="protein sequence ID" value="CAB4729512.1"/>
    <property type="molecule type" value="Genomic_DNA"/>
</dbReference>
<sequence length="369" mass="38697">MGFHVRRVVTGHDADGQAIFVSDGPPPHIVDMPGGTAVADLWAIDGPPADPAAGRDPEGGFPLEPPPGGMTLRIIRLPLPDQSLPREQQFLHNPADSHFSSERPGMHATATLDLEWVVEGEIELELEDGCVRLGAGDCVIQRGTQHRWRVVGEGPCTYVVAMFALDPGAKEPMFGLVPRPAGLPTSAGPRRVVTGVDALGRSYVVSDGPAPNCVAIDGGAGMVHGDLWQTGGAVAAVDQGGDAAPVTLTLDPYGMGIALKYIELPSDDARAAALDVARLRAHMGEIGALLAGTGHHDPDDPGNHKTDTIDFDFILEGTVELELPGHGSKVLGAGDVVVQRGNWHKWHNRGDGPARWVAVMIGAPIGGRT</sequence>
<dbReference type="Gene3D" id="2.60.120.10">
    <property type="entry name" value="Jelly Rolls"/>
    <property type="match status" value="2"/>
</dbReference>
<evidence type="ECO:0000259" key="1">
    <source>
        <dbReference type="Pfam" id="PF07883"/>
    </source>
</evidence>
<reference evidence="2" key="1">
    <citation type="submission" date="2020-05" db="EMBL/GenBank/DDBJ databases">
        <authorList>
            <person name="Chiriac C."/>
            <person name="Salcher M."/>
            <person name="Ghai R."/>
            <person name="Kavagutti S V."/>
        </authorList>
    </citation>
    <scope>NUCLEOTIDE SEQUENCE</scope>
</reference>
<dbReference type="InterPro" id="IPR013096">
    <property type="entry name" value="Cupin_2"/>
</dbReference>
<dbReference type="EMBL" id="CAFBMH010000001">
    <property type="protein sequence ID" value="CAB4888768.1"/>
    <property type="molecule type" value="Genomic_DNA"/>
</dbReference>
<dbReference type="InterPro" id="IPR011051">
    <property type="entry name" value="RmlC_Cupin_sf"/>
</dbReference>
<dbReference type="InterPro" id="IPR047142">
    <property type="entry name" value="OryJ/VirC-like"/>
</dbReference>
<evidence type="ECO:0000313" key="3">
    <source>
        <dbReference type="EMBL" id="CAB4888768.1"/>
    </source>
</evidence>
<proteinExistence type="predicted"/>
<dbReference type="Pfam" id="PF07883">
    <property type="entry name" value="Cupin_2"/>
    <property type="match status" value="1"/>
</dbReference>
<evidence type="ECO:0000313" key="2">
    <source>
        <dbReference type="EMBL" id="CAB4729512.1"/>
    </source>
</evidence>
<dbReference type="PANTHER" id="PTHR36156:SF2">
    <property type="entry name" value="CUPIN TYPE-2 DOMAIN-CONTAINING PROTEIN"/>
    <property type="match status" value="1"/>
</dbReference>